<feature type="compositionally biased region" description="Pro residues" evidence="1">
    <location>
        <begin position="238"/>
        <end position="248"/>
    </location>
</feature>
<dbReference type="AlphaFoldDB" id="A0AAD3DN97"/>
<dbReference type="Proteomes" id="UP001054857">
    <property type="component" value="Unassembled WGS sequence"/>
</dbReference>
<reference evidence="2 3" key="1">
    <citation type="journal article" date="2021" name="Sci. Rep.">
        <title>Genome sequencing of the multicellular alga Astrephomene provides insights into convergent evolution of germ-soma differentiation.</title>
        <authorList>
            <person name="Yamashita S."/>
            <person name="Yamamoto K."/>
            <person name="Matsuzaki R."/>
            <person name="Suzuki S."/>
            <person name="Yamaguchi H."/>
            <person name="Hirooka S."/>
            <person name="Minakuchi Y."/>
            <person name="Miyagishima S."/>
            <person name="Kawachi M."/>
            <person name="Toyoda A."/>
            <person name="Nozaki H."/>
        </authorList>
    </citation>
    <scope>NUCLEOTIDE SEQUENCE [LARGE SCALE GENOMIC DNA]</scope>
    <source>
        <strain evidence="2 3">NIES-4017</strain>
    </source>
</reference>
<evidence type="ECO:0000256" key="1">
    <source>
        <dbReference type="SAM" id="MobiDB-lite"/>
    </source>
</evidence>
<sequence>MAGNNDNQFFSLLNSNGQGSLSGNLTSLGSSALEAAAAGAGAVYDALTSYASAGGAQPAQDWVPLEGDGHPVSSTAAVGPTSSPATVRLPARTASVPFSPPSWASPRPAAAPAHPRSPLGPALFTSAASSPAPSTPAAQRAAAPALAPAAAAAPSSSAAAVPAVAAAAAGASSTNGADDTDDLFAGLEVDPEVPPFPLPRTAPPRSPPRPQCAHLPPAAAVPVALPLSPAHLPHQPLQQPPQQQPPLPVRTGPAYPATQPPALPSPPAPRQLLPTAQSSSALPLGDLLGEDLFSGLTAVAAGPAAGPPPPAQAVQLPPPPPPLPLPLPQQQQRQPVLQQQPQPQPELDDLLGGVALGAAWAGGSLSAQVSRHVGAVPAAALQQQQRQQSVDLLGDLEELLAGPPVAVTVPVAGSGAVTSVPSLDVVCALPEGDKQAAVAAEAGGLVAGGAVADRE</sequence>
<feature type="compositionally biased region" description="Low complexity" evidence="1">
    <location>
        <begin position="101"/>
        <end position="117"/>
    </location>
</feature>
<feature type="region of interest" description="Disordered" evidence="1">
    <location>
        <begin position="300"/>
        <end position="349"/>
    </location>
</feature>
<feature type="compositionally biased region" description="Pro residues" evidence="1">
    <location>
        <begin position="192"/>
        <end position="210"/>
    </location>
</feature>
<feature type="compositionally biased region" description="Polar residues" evidence="1">
    <location>
        <begin position="72"/>
        <end position="85"/>
    </location>
</feature>
<accession>A0AAD3DN97</accession>
<feature type="region of interest" description="Disordered" evidence="1">
    <location>
        <begin position="55"/>
        <end position="287"/>
    </location>
</feature>
<comment type="caution">
    <text evidence="2">The sequence shown here is derived from an EMBL/GenBank/DDBJ whole genome shotgun (WGS) entry which is preliminary data.</text>
</comment>
<feature type="compositionally biased region" description="Low complexity" evidence="1">
    <location>
        <begin position="328"/>
        <end position="341"/>
    </location>
</feature>
<organism evidence="2 3">
    <name type="scientific">Astrephomene gubernaculifera</name>
    <dbReference type="NCBI Taxonomy" id="47775"/>
    <lineage>
        <taxon>Eukaryota</taxon>
        <taxon>Viridiplantae</taxon>
        <taxon>Chlorophyta</taxon>
        <taxon>core chlorophytes</taxon>
        <taxon>Chlorophyceae</taxon>
        <taxon>CS clade</taxon>
        <taxon>Chlamydomonadales</taxon>
        <taxon>Astrephomenaceae</taxon>
        <taxon>Astrephomene</taxon>
    </lineage>
</organism>
<keyword evidence="3" id="KW-1185">Reference proteome</keyword>
<feature type="compositionally biased region" description="Low complexity" evidence="1">
    <location>
        <begin position="213"/>
        <end position="237"/>
    </location>
</feature>
<dbReference type="EMBL" id="BMAR01000004">
    <property type="protein sequence ID" value="GFR42946.1"/>
    <property type="molecule type" value="Genomic_DNA"/>
</dbReference>
<gene>
    <name evidence="2" type="ORF">Agub_g3835</name>
</gene>
<feature type="compositionally biased region" description="Pro residues" evidence="1">
    <location>
        <begin position="305"/>
        <end position="327"/>
    </location>
</feature>
<protein>
    <submittedName>
        <fullName evidence="2">Uncharacterized protein</fullName>
    </submittedName>
</protein>
<name>A0AAD3DN97_9CHLO</name>
<feature type="non-terminal residue" evidence="2">
    <location>
        <position position="1"/>
    </location>
</feature>
<feature type="compositionally biased region" description="Pro residues" evidence="1">
    <location>
        <begin position="258"/>
        <end position="269"/>
    </location>
</feature>
<proteinExistence type="predicted"/>
<evidence type="ECO:0000313" key="2">
    <source>
        <dbReference type="EMBL" id="GFR42946.1"/>
    </source>
</evidence>
<evidence type="ECO:0000313" key="3">
    <source>
        <dbReference type="Proteomes" id="UP001054857"/>
    </source>
</evidence>
<feature type="compositionally biased region" description="Low complexity" evidence="1">
    <location>
        <begin position="126"/>
        <end position="173"/>
    </location>
</feature>